<evidence type="ECO:0000313" key="7">
    <source>
        <dbReference type="Proteomes" id="UP001418796"/>
    </source>
</evidence>
<keyword evidence="4" id="KW-0456">Lyase</keyword>
<comment type="similarity">
    <text evidence="2">Belongs to the KHG/KDPG aldolase family.</text>
</comment>
<organism evidence="6 7">
    <name type="scientific">Alkalicoccobacillus gibsonii</name>
    <dbReference type="NCBI Taxonomy" id="79881"/>
    <lineage>
        <taxon>Bacteria</taxon>
        <taxon>Bacillati</taxon>
        <taxon>Bacillota</taxon>
        <taxon>Bacilli</taxon>
        <taxon>Bacillales</taxon>
        <taxon>Bacillaceae</taxon>
        <taxon>Alkalicoccobacillus</taxon>
    </lineage>
</organism>
<protein>
    <submittedName>
        <fullName evidence="6">Bifunctional 4-hydroxy-2-oxoglutarate aldolase/2-dehydro-3-deoxy-phosphogluconate aldolase</fullName>
    </submittedName>
</protein>
<dbReference type="Gene3D" id="3.20.20.70">
    <property type="entry name" value="Aldolase class I"/>
    <property type="match status" value="1"/>
</dbReference>
<evidence type="ECO:0000313" key="6">
    <source>
        <dbReference type="EMBL" id="MEN0643233.1"/>
    </source>
</evidence>
<dbReference type="RefSeq" id="WP_343130184.1">
    <property type="nucleotide sequence ID" value="NZ_JBCITK010000001.1"/>
</dbReference>
<comment type="caution">
    <text evidence="6">The sequence shown here is derived from an EMBL/GenBank/DDBJ whole genome shotgun (WGS) entry which is preliminary data.</text>
</comment>
<dbReference type="InterPro" id="IPR000887">
    <property type="entry name" value="Aldlse_KDPG_KHG"/>
</dbReference>
<keyword evidence="5" id="KW-0119">Carbohydrate metabolism</keyword>
<dbReference type="PANTHER" id="PTHR30246:SF1">
    <property type="entry name" value="2-DEHYDRO-3-DEOXY-6-PHOSPHOGALACTONATE ALDOLASE-RELATED"/>
    <property type="match status" value="1"/>
</dbReference>
<keyword evidence="7" id="KW-1185">Reference proteome</keyword>
<evidence type="ECO:0000256" key="5">
    <source>
        <dbReference type="ARBA" id="ARBA00023277"/>
    </source>
</evidence>
<sequence>MSRFETLISSGVVAVIRKQPRENIVPLAKALVNGGVSGLEVTMDSEDALGAIAELRTQFGDEVVIGAGTVLDAEQAVAAIQAGAEFIFAPILHEPTIRAAKRHGKIMIPGIFTPTEAQQAIEWGADMVKAFPADVLGPAFIKAVKGPLSHIKIMPTGGVDLETIDGFIKAGASAVGAGGPLLRKDLIEAEDWSGLEQHAAAFVGQAKKSLAGN</sequence>
<dbReference type="SUPFAM" id="SSF51569">
    <property type="entry name" value="Aldolase"/>
    <property type="match status" value="1"/>
</dbReference>
<dbReference type="Pfam" id="PF01081">
    <property type="entry name" value="Aldolase"/>
    <property type="match status" value="1"/>
</dbReference>
<evidence type="ECO:0000256" key="3">
    <source>
        <dbReference type="ARBA" id="ARBA00011233"/>
    </source>
</evidence>
<proteinExistence type="inferred from homology"/>
<evidence type="ECO:0000256" key="2">
    <source>
        <dbReference type="ARBA" id="ARBA00006906"/>
    </source>
</evidence>
<dbReference type="CDD" id="cd00452">
    <property type="entry name" value="KDPG_aldolase"/>
    <property type="match status" value="1"/>
</dbReference>
<dbReference type="Proteomes" id="UP001418796">
    <property type="component" value="Unassembled WGS sequence"/>
</dbReference>
<evidence type="ECO:0000256" key="4">
    <source>
        <dbReference type="ARBA" id="ARBA00023239"/>
    </source>
</evidence>
<comment type="subunit">
    <text evidence="3">Homotrimer.</text>
</comment>
<dbReference type="NCBIfam" id="TIGR01182">
    <property type="entry name" value="eda"/>
    <property type="match status" value="1"/>
</dbReference>
<evidence type="ECO:0000256" key="1">
    <source>
        <dbReference type="ARBA" id="ARBA00004761"/>
    </source>
</evidence>
<dbReference type="PANTHER" id="PTHR30246">
    <property type="entry name" value="2-KETO-3-DEOXY-6-PHOSPHOGLUCONATE ALDOLASE"/>
    <property type="match status" value="1"/>
</dbReference>
<accession>A0ABU9VJ23</accession>
<gene>
    <name evidence="6" type="ORF">MKY91_08760</name>
</gene>
<name>A0ABU9VJ23_9BACI</name>
<dbReference type="InterPro" id="IPR013785">
    <property type="entry name" value="Aldolase_TIM"/>
</dbReference>
<comment type="pathway">
    <text evidence="1">Carbohydrate acid metabolism.</text>
</comment>
<reference evidence="6 7" key="1">
    <citation type="submission" date="2024-03" db="EMBL/GenBank/DDBJ databases">
        <title>Bacilli Hybrid Assemblies.</title>
        <authorList>
            <person name="Kovac J."/>
        </authorList>
    </citation>
    <scope>NUCLEOTIDE SEQUENCE [LARGE SCALE GENOMIC DNA]</scope>
    <source>
        <strain evidence="6 7">FSL R7-0666</strain>
    </source>
</reference>
<dbReference type="EMBL" id="JBCITK010000001">
    <property type="protein sequence ID" value="MEN0643233.1"/>
    <property type="molecule type" value="Genomic_DNA"/>
</dbReference>